<accession>A0A5B7J9M9</accession>
<dbReference type="Proteomes" id="UP000324222">
    <property type="component" value="Unassembled WGS sequence"/>
</dbReference>
<protein>
    <submittedName>
        <fullName evidence="2">Uncharacterized protein</fullName>
    </submittedName>
</protein>
<dbReference type="AlphaFoldDB" id="A0A5B7J9M9"/>
<evidence type="ECO:0000313" key="3">
    <source>
        <dbReference type="Proteomes" id="UP000324222"/>
    </source>
</evidence>
<organism evidence="2 3">
    <name type="scientific">Portunus trituberculatus</name>
    <name type="common">Swimming crab</name>
    <name type="synonym">Neptunus trituberculatus</name>
    <dbReference type="NCBI Taxonomy" id="210409"/>
    <lineage>
        <taxon>Eukaryota</taxon>
        <taxon>Metazoa</taxon>
        <taxon>Ecdysozoa</taxon>
        <taxon>Arthropoda</taxon>
        <taxon>Crustacea</taxon>
        <taxon>Multicrustacea</taxon>
        <taxon>Malacostraca</taxon>
        <taxon>Eumalacostraca</taxon>
        <taxon>Eucarida</taxon>
        <taxon>Decapoda</taxon>
        <taxon>Pleocyemata</taxon>
        <taxon>Brachyura</taxon>
        <taxon>Eubrachyura</taxon>
        <taxon>Portunoidea</taxon>
        <taxon>Portunidae</taxon>
        <taxon>Portuninae</taxon>
        <taxon>Portunus</taxon>
    </lineage>
</organism>
<feature type="chain" id="PRO_5022950638" evidence="1">
    <location>
        <begin position="24"/>
        <end position="83"/>
    </location>
</feature>
<keyword evidence="1" id="KW-0732">Signal</keyword>
<evidence type="ECO:0000313" key="2">
    <source>
        <dbReference type="EMBL" id="MPC90167.1"/>
    </source>
</evidence>
<proteinExistence type="predicted"/>
<reference evidence="2 3" key="1">
    <citation type="submission" date="2019-05" db="EMBL/GenBank/DDBJ databases">
        <title>Another draft genome of Portunus trituberculatus and its Hox gene families provides insights of decapod evolution.</title>
        <authorList>
            <person name="Jeong J.-H."/>
            <person name="Song I."/>
            <person name="Kim S."/>
            <person name="Choi T."/>
            <person name="Kim D."/>
            <person name="Ryu S."/>
            <person name="Kim W."/>
        </authorList>
    </citation>
    <scope>NUCLEOTIDE SEQUENCE [LARGE SCALE GENOMIC DNA]</scope>
    <source>
        <tissue evidence="2">Muscle</tissue>
    </source>
</reference>
<feature type="signal peptide" evidence="1">
    <location>
        <begin position="1"/>
        <end position="23"/>
    </location>
</feature>
<evidence type="ECO:0000256" key="1">
    <source>
        <dbReference type="SAM" id="SignalP"/>
    </source>
</evidence>
<comment type="caution">
    <text evidence="2">The sequence shown here is derived from an EMBL/GenBank/DDBJ whole genome shotgun (WGS) entry which is preliminary data.</text>
</comment>
<gene>
    <name evidence="2" type="ORF">E2C01_085140</name>
</gene>
<dbReference type="EMBL" id="VSRR010083469">
    <property type="protein sequence ID" value="MPC90167.1"/>
    <property type="molecule type" value="Genomic_DNA"/>
</dbReference>
<sequence length="83" mass="9648">MSTYYFFIIIIFFFFNQSGCVEGAPYPIRHVRASCPLWRHTGLPHCFNEEYSLNKLCPQAAFMSGLTIIRLESFRCGNPLHLQ</sequence>
<name>A0A5B7J9M9_PORTR</name>
<keyword evidence="3" id="KW-1185">Reference proteome</keyword>